<evidence type="ECO:0000259" key="6">
    <source>
        <dbReference type="PROSITE" id="PS50850"/>
    </source>
</evidence>
<dbReference type="EMBL" id="CAJPIN010000535">
    <property type="protein sequence ID" value="CAG2053631.1"/>
    <property type="molecule type" value="Genomic_DNA"/>
</dbReference>
<feature type="domain" description="Major facilitator superfamily (MFS) profile" evidence="6">
    <location>
        <begin position="1"/>
        <end position="416"/>
    </location>
</feature>
<dbReference type="PANTHER" id="PTHR11662:SF399">
    <property type="entry name" value="FI19708P1-RELATED"/>
    <property type="match status" value="1"/>
</dbReference>
<feature type="transmembrane region" description="Helical" evidence="5">
    <location>
        <begin position="96"/>
        <end position="120"/>
    </location>
</feature>
<evidence type="ECO:0000256" key="1">
    <source>
        <dbReference type="ARBA" id="ARBA00004141"/>
    </source>
</evidence>
<evidence type="ECO:0000256" key="4">
    <source>
        <dbReference type="ARBA" id="ARBA00023136"/>
    </source>
</evidence>
<protein>
    <recommendedName>
        <fullName evidence="6">Major facilitator superfamily (MFS) profile domain-containing protein</fullName>
    </recommendedName>
</protein>
<dbReference type="PANTHER" id="PTHR11662">
    <property type="entry name" value="SOLUTE CARRIER FAMILY 17"/>
    <property type="match status" value="1"/>
</dbReference>
<dbReference type="Pfam" id="PF07690">
    <property type="entry name" value="MFS_1"/>
    <property type="match status" value="1"/>
</dbReference>
<proteinExistence type="predicted"/>
<evidence type="ECO:0000256" key="2">
    <source>
        <dbReference type="ARBA" id="ARBA00022692"/>
    </source>
</evidence>
<feature type="transmembrane region" description="Helical" evidence="5">
    <location>
        <begin position="393"/>
        <end position="411"/>
    </location>
</feature>
<keyword evidence="8" id="KW-1185">Reference proteome</keyword>
<feature type="transmembrane region" description="Helical" evidence="5">
    <location>
        <begin position="298"/>
        <end position="319"/>
    </location>
</feature>
<feature type="transmembrane region" description="Helical" evidence="5">
    <location>
        <begin position="325"/>
        <end position="343"/>
    </location>
</feature>
<feature type="transmembrane region" description="Helical" evidence="5">
    <location>
        <begin position="164"/>
        <end position="183"/>
    </location>
</feature>
<dbReference type="PROSITE" id="PS50850">
    <property type="entry name" value="MFS"/>
    <property type="match status" value="1"/>
</dbReference>
<gene>
    <name evidence="7" type="ORF">TPAB3V08_LOCUS682</name>
</gene>
<evidence type="ECO:0000256" key="3">
    <source>
        <dbReference type="ARBA" id="ARBA00022989"/>
    </source>
</evidence>
<dbReference type="InterPro" id="IPR036259">
    <property type="entry name" value="MFS_trans_sf"/>
</dbReference>
<organism evidence="7 8">
    <name type="scientific">Timema podura</name>
    <name type="common">Walking stick</name>
    <dbReference type="NCBI Taxonomy" id="61482"/>
    <lineage>
        <taxon>Eukaryota</taxon>
        <taxon>Metazoa</taxon>
        <taxon>Ecdysozoa</taxon>
        <taxon>Arthropoda</taxon>
        <taxon>Hexapoda</taxon>
        <taxon>Insecta</taxon>
        <taxon>Pterygota</taxon>
        <taxon>Neoptera</taxon>
        <taxon>Polyneoptera</taxon>
        <taxon>Phasmatodea</taxon>
        <taxon>Timematodea</taxon>
        <taxon>Timematoidea</taxon>
        <taxon>Timematidae</taxon>
        <taxon>Timema</taxon>
    </lineage>
</organism>
<keyword evidence="4 5" id="KW-0472">Membrane</keyword>
<dbReference type="InterPro" id="IPR011701">
    <property type="entry name" value="MFS"/>
</dbReference>
<feature type="transmembrane region" description="Helical" evidence="5">
    <location>
        <begin position="355"/>
        <end position="381"/>
    </location>
</feature>
<feature type="transmembrane region" description="Helical" evidence="5">
    <location>
        <begin position="72"/>
        <end position="90"/>
    </location>
</feature>
<dbReference type="Gene3D" id="1.20.1250.20">
    <property type="entry name" value="MFS general substrate transporter like domains"/>
    <property type="match status" value="2"/>
</dbReference>
<evidence type="ECO:0000256" key="5">
    <source>
        <dbReference type="SAM" id="Phobius"/>
    </source>
</evidence>
<evidence type="ECO:0000313" key="7">
    <source>
        <dbReference type="EMBL" id="CAG2053631.1"/>
    </source>
</evidence>
<evidence type="ECO:0000313" key="8">
    <source>
        <dbReference type="Proteomes" id="UP001153148"/>
    </source>
</evidence>
<dbReference type="InterPro" id="IPR020846">
    <property type="entry name" value="MFS_dom"/>
</dbReference>
<accession>A0ABN7NL63</accession>
<dbReference type="InterPro" id="IPR050382">
    <property type="entry name" value="MFS_Na/Anion_cotransporter"/>
</dbReference>
<keyword evidence="3 5" id="KW-1133">Transmembrane helix</keyword>
<comment type="caution">
    <text evidence="7">The sequence shown here is derived from an EMBL/GenBank/DDBJ whole genome shotgun (WGS) entry which is preliminary data.</text>
</comment>
<keyword evidence="2 5" id="KW-0812">Transmembrane</keyword>
<comment type="subcellular location">
    <subcellularLocation>
        <location evidence="1">Membrane</location>
        <topology evidence="1">Multi-pass membrane protein</topology>
    </subcellularLocation>
</comment>
<name>A0ABN7NL63_TIMPD</name>
<sequence>MIKKVTMVGGDHSQMDVCPVESTSNETYNVTTGEFEWDGATQTMALNGGSIGMIVTYLISARLCELFGVKRLVGYSLLISGVLDCLQPTFIRLNVWIYITVLIIRGICLGTLIPGFNIILARWINEKERLQLASFIFSAQILGTLLAMFTAGTIVTTFGWQGAFYINGSLTLPFFISWMYFMYDSPSQHPRISEEEINYLLRSTNMDNMVVPVAPWLEIITNLPLWAHISVNLAVAWISFTIATELPLYLTKVLNYSINQTSLISALPHLAQLTSNVFCALLSQWIRNKGYLSKMTCYRIFNVIATFGPAIMMITIPQLGCDHGAIVGVLVVAMFLNGAYYGGSFMNILDLGPNYAGSIAAFVSTFSSTIQFVAPMLAGILTDKNTLSAWNTVFYISAAITSLPVTLYFIFGSTDEQPWNKINSCNEVGNGNEKHINWDNKLTINDGKCDEIIKQIGDLKYPEKEEK</sequence>
<dbReference type="SUPFAM" id="SSF103473">
    <property type="entry name" value="MFS general substrate transporter"/>
    <property type="match status" value="1"/>
</dbReference>
<dbReference type="Proteomes" id="UP001153148">
    <property type="component" value="Unassembled WGS sequence"/>
</dbReference>
<reference evidence="7" key="1">
    <citation type="submission" date="2021-03" db="EMBL/GenBank/DDBJ databases">
        <authorList>
            <person name="Tran Van P."/>
        </authorList>
    </citation>
    <scope>NUCLEOTIDE SEQUENCE</scope>
</reference>
<feature type="transmembrane region" description="Helical" evidence="5">
    <location>
        <begin position="132"/>
        <end position="158"/>
    </location>
</feature>